<proteinExistence type="predicted"/>
<keyword evidence="1" id="KW-0418">Kinase</keyword>
<evidence type="ECO:0000259" key="3">
    <source>
        <dbReference type="Pfam" id="PF13581"/>
    </source>
</evidence>
<reference evidence="4 5" key="1">
    <citation type="submission" date="2020-12" db="EMBL/GenBank/DDBJ databases">
        <title>Identification and biosynthesis of polyene macrolides produced by Streptomyces alfalfae Men-myco-93-63.</title>
        <authorList>
            <person name="Liu D."/>
            <person name="Li Y."/>
            <person name="Liu L."/>
            <person name="Han X."/>
            <person name="Shen F."/>
        </authorList>
    </citation>
    <scope>NUCLEOTIDE SEQUENCE [LARGE SCALE GENOMIC DNA]</scope>
    <source>
        <strain evidence="4 5">Men-myco-93-63</strain>
    </source>
</reference>
<dbReference type="EMBL" id="CP065959">
    <property type="protein sequence ID" value="QQC91910.1"/>
    <property type="molecule type" value="Genomic_DNA"/>
</dbReference>
<dbReference type="GO" id="GO:0004674">
    <property type="term" value="F:protein serine/threonine kinase activity"/>
    <property type="evidence" value="ECO:0007669"/>
    <property type="project" value="UniProtKB-KW"/>
</dbReference>
<dbReference type="InterPro" id="IPR050267">
    <property type="entry name" value="Anti-sigma-factor_SerPK"/>
</dbReference>
<sequence>MATECDCRRVNHETPPPTPQTPRERFYRRERQSVPAARAFAAGALVDWGIDGERADDITLCVSELATNALLHGVPPGRGFRLHLSRTGGVLRVEVHDSGGGWPRCGGGAEDADESGRGLLLVAALSDKWGVTERDPGKVVWAEFGTRTETVAAASL</sequence>
<name>A0A4Q2G9J1_9ACTN</name>
<evidence type="ECO:0000313" key="5">
    <source>
        <dbReference type="Proteomes" id="UP000596130"/>
    </source>
</evidence>
<gene>
    <name evidence="4" type="ORF">I8755_28565</name>
</gene>
<dbReference type="AlphaFoldDB" id="A0A4Q2G9J1"/>
<dbReference type="PANTHER" id="PTHR35526:SF3">
    <property type="entry name" value="ANTI-SIGMA-F FACTOR RSBW"/>
    <property type="match status" value="1"/>
</dbReference>
<feature type="domain" description="Histidine kinase/HSP90-like ATPase" evidence="3">
    <location>
        <begin position="32"/>
        <end position="142"/>
    </location>
</feature>
<dbReference type="Gene3D" id="3.30.565.10">
    <property type="entry name" value="Histidine kinase-like ATPase, C-terminal domain"/>
    <property type="match status" value="1"/>
</dbReference>
<dbReference type="InterPro" id="IPR003594">
    <property type="entry name" value="HATPase_dom"/>
</dbReference>
<keyword evidence="1" id="KW-0723">Serine/threonine-protein kinase</keyword>
<dbReference type="Pfam" id="PF13581">
    <property type="entry name" value="HATPase_c_2"/>
    <property type="match status" value="1"/>
</dbReference>
<protein>
    <submittedName>
        <fullName evidence="4">ATP-binding protein</fullName>
    </submittedName>
</protein>
<keyword evidence="1" id="KW-0808">Transferase</keyword>
<feature type="region of interest" description="Disordered" evidence="2">
    <location>
        <begin position="1"/>
        <end position="25"/>
    </location>
</feature>
<dbReference type="InterPro" id="IPR036890">
    <property type="entry name" value="HATPase_C_sf"/>
</dbReference>
<dbReference type="SUPFAM" id="SSF55874">
    <property type="entry name" value="ATPase domain of HSP90 chaperone/DNA topoisomerase II/histidine kinase"/>
    <property type="match status" value="1"/>
</dbReference>
<dbReference type="PANTHER" id="PTHR35526">
    <property type="entry name" value="ANTI-SIGMA-F FACTOR RSBW-RELATED"/>
    <property type="match status" value="1"/>
</dbReference>
<dbReference type="OrthoDB" id="3479721at2"/>
<dbReference type="CDD" id="cd16936">
    <property type="entry name" value="HATPase_RsbW-like"/>
    <property type="match status" value="1"/>
</dbReference>
<evidence type="ECO:0000256" key="2">
    <source>
        <dbReference type="SAM" id="MobiDB-lite"/>
    </source>
</evidence>
<evidence type="ECO:0000313" key="4">
    <source>
        <dbReference type="EMBL" id="QQC91910.1"/>
    </source>
</evidence>
<feature type="compositionally biased region" description="Basic and acidic residues" evidence="2">
    <location>
        <begin position="1"/>
        <end position="12"/>
    </location>
</feature>
<keyword evidence="4" id="KW-0547">Nucleotide-binding</keyword>
<organism evidence="4 5">
    <name type="scientific">Streptomyces alfalfae</name>
    <dbReference type="NCBI Taxonomy" id="1642299"/>
    <lineage>
        <taxon>Bacteria</taxon>
        <taxon>Bacillati</taxon>
        <taxon>Actinomycetota</taxon>
        <taxon>Actinomycetes</taxon>
        <taxon>Kitasatosporales</taxon>
        <taxon>Streptomycetaceae</taxon>
        <taxon>Streptomyces</taxon>
    </lineage>
</organism>
<evidence type="ECO:0000256" key="1">
    <source>
        <dbReference type="ARBA" id="ARBA00022527"/>
    </source>
</evidence>
<dbReference type="GO" id="GO:0005524">
    <property type="term" value="F:ATP binding"/>
    <property type="evidence" value="ECO:0007669"/>
    <property type="project" value="UniProtKB-KW"/>
</dbReference>
<dbReference type="Proteomes" id="UP000596130">
    <property type="component" value="Chromosome"/>
</dbReference>
<accession>A0A4Q2G9J1</accession>
<keyword evidence="4" id="KW-0067">ATP-binding</keyword>